<organism evidence="2 3">
    <name type="scientific">Triparma columacea</name>
    <dbReference type="NCBI Taxonomy" id="722753"/>
    <lineage>
        <taxon>Eukaryota</taxon>
        <taxon>Sar</taxon>
        <taxon>Stramenopiles</taxon>
        <taxon>Ochrophyta</taxon>
        <taxon>Bolidophyceae</taxon>
        <taxon>Parmales</taxon>
        <taxon>Triparmaceae</taxon>
        <taxon>Triparma</taxon>
    </lineage>
</organism>
<dbReference type="Proteomes" id="UP001165065">
    <property type="component" value="Unassembled WGS sequence"/>
</dbReference>
<keyword evidence="3" id="KW-1185">Reference proteome</keyword>
<dbReference type="AlphaFoldDB" id="A0A9W7GML6"/>
<feature type="region of interest" description="Disordered" evidence="1">
    <location>
        <begin position="1"/>
        <end position="43"/>
    </location>
</feature>
<evidence type="ECO:0000313" key="2">
    <source>
        <dbReference type="EMBL" id="GMI46680.1"/>
    </source>
</evidence>
<gene>
    <name evidence="2" type="ORF">TrCOL_g1630</name>
</gene>
<accession>A0A9W7GML6</accession>
<reference evidence="3" key="1">
    <citation type="journal article" date="2023" name="Commun. Biol.">
        <title>Genome analysis of Parmales, the sister group of diatoms, reveals the evolutionary specialization of diatoms from phago-mixotrophs to photoautotrophs.</title>
        <authorList>
            <person name="Ban H."/>
            <person name="Sato S."/>
            <person name="Yoshikawa S."/>
            <person name="Yamada K."/>
            <person name="Nakamura Y."/>
            <person name="Ichinomiya M."/>
            <person name="Sato N."/>
            <person name="Blanc-Mathieu R."/>
            <person name="Endo H."/>
            <person name="Kuwata A."/>
            <person name="Ogata H."/>
        </authorList>
    </citation>
    <scope>NUCLEOTIDE SEQUENCE [LARGE SCALE GENOMIC DNA]</scope>
</reference>
<dbReference type="OrthoDB" id="10572055at2759"/>
<sequence length="255" mass="28042">MNYQTTKPASIDVPKSSTEADVRVETSLRSTKRSEHLSTESEKTCRSRCDKVALGGEGDESRRELIFSTLGAIIASSSTLVQPSHAAIPNYEDDYGQQKVRTASSPSPPPFSVSSYYPLSSSPPSDPAILISLISTELSTKVRSFIQSADWGGLRSYLSSLPPTSYLSLLLSSPRSSPLVTPSSEVWVDLKLACKELNDFALSKTSVYFNSEDRKQVEKMIEEAGYTEDENKREGENLRKQAENIAEGIKRIYGV</sequence>
<feature type="compositionally biased region" description="Basic and acidic residues" evidence="1">
    <location>
        <begin position="18"/>
        <end position="43"/>
    </location>
</feature>
<evidence type="ECO:0000256" key="1">
    <source>
        <dbReference type="SAM" id="MobiDB-lite"/>
    </source>
</evidence>
<feature type="region of interest" description="Disordered" evidence="1">
    <location>
        <begin position="96"/>
        <end position="118"/>
    </location>
</feature>
<dbReference type="EMBL" id="BRYA01000310">
    <property type="protein sequence ID" value="GMI46680.1"/>
    <property type="molecule type" value="Genomic_DNA"/>
</dbReference>
<evidence type="ECO:0000313" key="3">
    <source>
        <dbReference type="Proteomes" id="UP001165065"/>
    </source>
</evidence>
<name>A0A9W7GML6_9STRA</name>
<protein>
    <submittedName>
        <fullName evidence="2">Uncharacterized protein</fullName>
    </submittedName>
</protein>
<proteinExistence type="predicted"/>
<comment type="caution">
    <text evidence="2">The sequence shown here is derived from an EMBL/GenBank/DDBJ whole genome shotgun (WGS) entry which is preliminary data.</text>
</comment>